<dbReference type="AlphaFoldDB" id="A0A061AX06"/>
<dbReference type="PANTHER" id="PTHR12475:SF4">
    <property type="entry name" value="PROTEIN THEM6"/>
    <property type="match status" value="1"/>
</dbReference>
<dbReference type="EMBL" id="LK052939">
    <property type="protein sequence ID" value="CDR39916.1"/>
    <property type="molecule type" value="Genomic_DNA"/>
</dbReference>
<proteinExistence type="inferred from homology"/>
<reference evidence="2" key="1">
    <citation type="journal article" date="2014" name="Genome Announc.">
        <title>Draft genome sequence of Rhodosporidium toruloides CECT1137, an oleaginous yeast of biotechnological interest.</title>
        <authorList>
            <person name="Morin N."/>
            <person name="Calcas X."/>
            <person name="Devillers H."/>
            <person name="Durrens P."/>
            <person name="Sherman D.J."/>
            <person name="Nicaud J.-M."/>
            <person name="Neuveglise C."/>
        </authorList>
    </citation>
    <scope>NUCLEOTIDE SEQUENCE</scope>
    <source>
        <strain evidence="2">CECT1137</strain>
    </source>
</reference>
<dbReference type="OrthoDB" id="265761at2759"/>
<dbReference type="InterPro" id="IPR051490">
    <property type="entry name" value="THEM6_lcsJ_thioesterase"/>
</dbReference>
<comment type="similarity">
    <text evidence="1">Belongs to the lcsJ thioesterase family.</text>
</comment>
<evidence type="ECO:0000256" key="1">
    <source>
        <dbReference type="ARBA" id="ARBA00038476"/>
    </source>
</evidence>
<sequence>MSAALLSKLPPSVLERLVPLLPYLRYIPTRIPPSLKWLFLAVLLLNIDGLPGVWHMQIMWPFIRFRIQRALGKKWPNWRVGKDMFEFTMTRDFRATPNSSDSFGFHLSNSSYASTLDHVRGPFAIQLVGDAYGIPGMTFALGGTSFDFKKEIPLGAKYEIENRLLGYDKKWLYIQTTFRSPVSPRSRSARDPTIYSTALSRLVIKHKRRTIPPYRAFSLTGYGPNGKENWEVVKGMNKREKLGWLVGDEEEGKGKAIRCVEVERGMEKKGEWPGQVA</sequence>
<dbReference type="InterPro" id="IPR029069">
    <property type="entry name" value="HotDog_dom_sf"/>
</dbReference>
<dbReference type="Gene3D" id="3.10.129.10">
    <property type="entry name" value="Hotdog Thioesterase"/>
    <property type="match status" value="1"/>
</dbReference>
<dbReference type="Pfam" id="PF13279">
    <property type="entry name" value="4HBT_2"/>
    <property type="match status" value="1"/>
</dbReference>
<protein>
    <submittedName>
        <fullName evidence="2">RHTO0S04e11980g1_1</fullName>
    </submittedName>
</protein>
<dbReference type="SUPFAM" id="SSF54637">
    <property type="entry name" value="Thioesterase/thiol ester dehydrase-isomerase"/>
    <property type="match status" value="1"/>
</dbReference>
<dbReference type="CDD" id="cd00586">
    <property type="entry name" value="4HBT"/>
    <property type="match status" value="1"/>
</dbReference>
<gene>
    <name evidence="2" type="ORF">RHTO0S_04e11980g</name>
</gene>
<dbReference type="PANTHER" id="PTHR12475">
    <property type="match status" value="1"/>
</dbReference>
<evidence type="ECO:0000313" key="2">
    <source>
        <dbReference type="EMBL" id="CDR39916.1"/>
    </source>
</evidence>
<name>A0A061AX06_RHOTO</name>
<organism evidence="2">
    <name type="scientific">Rhodotorula toruloides</name>
    <name type="common">Yeast</name>
    <name type="synonym">Rhodosporidium toruloides</name>
    <dbReference type="NCBI Taxonomy" id="5286"/>
    <lineage>
        <taxon>Eukaryota</taxon>
        <taxon>Fungi</taxon>
        <taxon>Dikarya</taxon>
        <taxon>Basidiomycota</taxon>
        <taxon>Pucciniomycotina</taxon>
        <taxon>Microbotryomycetes</taxon>
        <taxon>Sporidiobolales</taxon>
        <taxon>Sporidiobolaceae</taxon>
        <taxon>Rhodotorula</taxon>
    </lineage>
</organism>
<accession>A0A061AX06</accession>